<keyword evidence="1" id="KW-0812">Transmembrane</keyword>
<dbReference type="InterPro" id="IPR011397">
    <property type="entry name" value="YhfC"/>
</dbReference>
<protein>
    <submittedName>
        <fullName evidence="2">Putative membrane protein YhfC</fullName>
    </submittedName>
</protein>
<keyword evidence="1" id="KW-1133">Transmembrane helix</keyword>
<dbReference type="EMBL" id="SLUM01000021">
    <property type="protein sequence ID" value="TCL54569.1"/>
    <property type="molecule type" value="Genomic_DNA"/>
</dbReference>
<evidence type="ECO:0000256" key="1">
    <source>
        <dbReference type="SAM" id="Phobius"/>
    </source>
</evidence>
<feature type="transmembrane region" description="Helical" evidence="1">
    <location>
        <begin position="110"/>
        <end position="131"/>
    </location>
</feature>
<dbReference type="AlphaFoldDB" id="A0A4R1QLH9"/>
<organism evidence="2 3">
    <name type="scientific">Allofournierella massiliensis</name>
    <dbReference type="NCBI Taxonomy" id="1650663"/>
    <lineage>
        <taxon>Bacteria</taxon>
        <taxon>Bacillati</taxon>
        <taxon>Bacillota</taxon>
        <taxon>Clostridia</taxon>
        <taxon>Eubacteriales</taxon>
        <taxon>Oscillospiraceae</taxon>
        <taxon>Allofournierella</taxon>
    </lineage>
</organism>
<sequence length="274" mass="29365">MISNALILSFGVSLVCTLILPVVLLIVLLITRKLNPLPLLAGFASFFISQILLRIPLLQVLGTQSWFAAFATHTVVYVIVVGGLSAGLFEETARLVGAKLLKQHRTYKDMISFGLGHGLCEVILLVGLGQVNNLLFCMILQDPQLAASLGFGNDLLQAVNQQLAAASPAMVYLGILERVSAVMYHVFATCLVFLAVKRRRPALYLAAILAHTVFNAGVSLVLMGLSYIVNSTVASVLTELVLLAAGLACTAFTLGQKSRFDAQETFAQTSVNES</sequence>
<gene>
    <name evidence="2" type="ORF">EDD77_12173</name>
</gene>
<dbReference type="Pfam" id="PF10086">
    <property type="entry name" value="YhfC"/>
    <property type="match status" value="1"/>
</dbReference>
<keyword evidence="1" id="KW-0472">Membrane</keyword>
<proteinExistence type="predicted"/>
<feature type="transmembrane region" description="Helical" evidence="1">
    <location>
        <begin position="203"/>
        <end position="228"/>
    </location>
</feature>
<feature type="transmembrane region" description="Helical" evidence="1">
    <location>
        <begin position="234"/>
        <end position="254"/>
    </location>
</feature>
<feature type="transmembrane region" description="Helical" evidence="1">
    <location>
        <begin position="6"/>
        <end position="30"/>
    </location>
</feature>
<feature type="transmembrane region" description="Helical" evidence="1">
    <location>
        <begin position="37"/>
        <end position="55"/>
    </location>
</feature>
<dbReference type="Proteomes" id="UP000295184">
    <property type="component" value="Unassembled WGS sequence"/>
</dbReference>
<reference evidence="2 3" key="1">
    <citation type="submission" date="2019-03" db="EMBL/GenBank/DDBJ databases">
        <title>Genomic Encyclopedia of Type Strains, Phase IV (KMG-IV): sequencing the most valuable type-strain genomes for metagenomic binning, comparative biology and taxonomic classification.</title>
        <authorList>
            <person name="Goeker M."/>
        </authorList>
    </citation>
    <scope>NUCLEOTIDE SEQUENCE [LARGE SCALE GENOMIC DNA]</scope>
    <source>
        <strain evidence="2 3">DSM 100451</strain>
    </source>
</reference>
<dbReference type="STRING" id="1650663.GCA_001486665_00188"/>
<evidence type="ECO:0000313" key="3">
    <source>
        <dbReference type="Proteomes" id="UP000295184"/>
    </source>
</evidence>
<feature type="transmembrane region" description="Helical" evidence="1">
    <location>
        <begin position="67"/>
        <end position="89"/>
    </location>
</feature>
<comment type="caution">
    <text evidence="2">The sequence shown here is derived from an EMBL/GenBank/DDBJ whole genome shotgun (WGS) entry which is preliminary data.</text>
</comment>
<dbReference type="RefSeq" id="WP_058962723.1">
    <property type="nucleotide sequence ID" value="NZ_CABKVM010000011.1"/>
</dbReference>
<name>A0A4R1QLH9_9FIRM</name>
<accession>A0A4R1QLH9</accession>
<feature type="transmembrane region" description="Helical" evidence="1">
    <location>
        <begin position="179"/>
        <end position="196"/>
    </location>
</feature>
<evidence type="ECO:0000313" key="2">
    <source>
        <dbReference type="EMBL" id="TCL54569.1"/>
    </source>
</evidence>